<sequence length="294" mass="33683">MKKIDLGQSFATAIVNFDIAAATDREIAAIRELTYSRKVVALKNQRVNRDAYLSFGRHFGEPEQFRLKNYHDPDYPNILVIDNRNGGATGQSVGARKLGNMWHSDSSYLTEPLPLTFLHAQRVPGRGGQGDTLFVDMQEALRTLPVRLRERIEGRQAKHDVRWTYKVRQSDLGESVQEIFQRLATTFPAVSHPTIVRHCHTGRETLYLSPGYTTHIEGYSDEDSRALLDEIFAHVLRPMQIFAYHWEANDLLIWDNRSVIHCATDLPRETERIMHRIGINDGGFFCTQEEEMTA</sequence>
<dbReference type="InterPro" id="IPR003819">
    <property type="entry name" value="TauD/TfdA-like"/>
</dbReference>
<dbReference type="AlphaFoldDB" id="A0A318HSS1"/>
<dbReference type="RefSeq" id="WP_072445422.1">
    <property type="nucleotide sequence ID" value="NZ_QJJY01000053.1"/>
</dbReference>
<keyword evidence="5" id="KW-0408">Iron</keyword>
<evidence type="ECO:0000256" key="5">
    <source>
        <dbReference type="ARBA" id="ARBA00023004"/>
    </source>
</evidence>
<evidence type="ECO:0000313" key="8">
    <source>
        <dbReference type="Proteomes" id="UP000247755"/>
    </source>
</evidence>
<dbReference type="Pfam" id="PF02668">
    <property type="entry name" value="TauD"/>
    <property type="match status" value="1"/>
</dbReference>
<comment type="similarity">
    <text evidence="1">Belongs to the TfdA dioxygenase family.</text>
</comment>
<dbReference type="GO" id="GO:0046872">
    <property type="term" value="F:metal ion binding"/>
    <property type="evidence" value="ECO:0007669"/>
    <property type="project" value="UniProtKB-KW"/>
</dbReference>
<keyword evidence="4" id="KW-0560">Oxidoreductase</keyword>
<keyword evidence="2" id="KW-0479">Metal-binding</keyword>
<dbReference type="InterPro" id="IPR051178">
    <property type="entry name" value="TfdA_dioxygenase"/>
</dbReference>
<evidence type="ECO:0000256" key="2">
    <source>
        <dbReference type="ARBA" id="ARBA00022723"/>
    </source>
</evidence>
<keyword evidence="3 7" id="KW-0223">Dioxygenase</keyword>
<evidence type="ECO:0000256" key="4">
    <source>
        <dbReference type="ARBA" id="ARBA00023002"/>
    </source>
</evidence>
<dbReference type="PANTHER" id="PTHR43779">
    <property type="entry name" value="DIOXYGENASE RV0097-RELATED"/>
    <property type="match status" value="1"/>
</dbReference>
<name>A0A318HSS1_BURPY</name>
<gene>
    <name evidence="7" type="ORF">NA66_10537</name>
</gene>
<feature type="domain" description="TauD/TfdA-like" evidence="6">
    <location>
        <begin position="6"/>
        <end position="277"/>
    </location>
</feature>
<organism evidence="7 8">
    <name type="scientific">Burkholderia pyrrocinia</name>
    <name type="common">Pseudomonas pyrrocinia</name>
    <dbReference type="NCBI Taxonomy" id="60550"/>
    <lineage>
        <taxon>Bacteria</taxon>
        <taxon>Pseudomonadati</taxon>
        <taxon>Pseudomonadota</taxon>
        <taxon>Betaproteobacteria</taxon>
        <taxon>Burkholderiales</taxon>
        <taxon>Burkholderiaceae</taxon>
        <taxon>Burkholderia</taxon>
        <taxon>Burkholderia cepacia complex</taxon>
    </lineage>
</organism>
<dbReference type="GO" id="GO:0016706">
    <property type="term" value="F:2-oxoglutarate-dependent dioxygenase activity"/>
    <property type="evidence" value="ECO:0007669"/>
    <property type="project" value="UniProtKB-ARBA"/>
</dbReference>
<dbReference type="SUPFAM" id="SSF51197">
    <property type="entry name" value="Clavaminate synthase-like"/>
    <property type="match status" value="1"/>
</dbReference>
<evidence type="ECO:0000256" key="1">
    <source>
        <dbReference type="ARBA" id="ARBA00005896"/>
    </source>
</evidence>
<dbReference type="PANTHER" id="PTHR43779:SF3">
    <property type="entry name" value="(3R)-3-[(CARBOXYMETHYL)AMINO]FATTY ACID OXYGENASE_DECARBOXYLASE"/>
    <property type="match status" value="1"/>
</dbReference>
<dbReference type="Gene3D" id="3.60.130.10">
    <property type="entry name" value="Clavaminate synthase-like"/>
    <property type="match status" value="1"/>
</dbReference>
<evidence type="ECO:0000259" key="6">
    <source>
        <dbReference type="Pfam" id="PF02668"/>
    </source>
</evidence>
<dbReference type="EMBL" id="QJJY01000053">
    <property type="protein sequence ID" value="PXX21322.1"/>
    <property type="molecule type" value="Genomic_DNA"/>
</dbReference>
<comment type="caution">
    <text evidence="7">The sequence shown here is derived from an EMBL/GenBank/DDBJ whole genome shotgun (WGS) entry which is preliminary data.</text>
</comment>
<protein>
    <submittedName>
        <fullName evidence="7">Taurine dioxygenase</fullName>
    </submittedName>
</protein>
<accession>A0A318HSS1</accession>
<dbReference type="InterPro" id="IPR042098">
    <property type="entry name" value="TauD-like_sf"/>
</dbReference>
<dbReference type="Proteomes" id="UP000247755">
    <property type="component" value="Unassembled WGS sequence"/>
</dbReference>
<proteinExistence type="inferred from homology"/>
<evidence type="ECO:0000313" key="7">
    <source>
        <dbReference type="EMBL" id="PXX21322.1"/>
    </source>
</evidence>
<evidence type="ECO:0000256" key="3">
    <source>
        <dbReference type="ARBA" id="ARBA00022964"/>
    </source>
</evidence>
<reference evidence="7 8" key="1">
    <citation type="submission" date="2018-05" db="EMBL/GenBank/DDBJ databases">
        <title>Comparative genomics of bacterial root endophytes of switchgrass collected from native prairies over two seasons.</title>
        <authorList>
            <person name="Tang Y."/>
        </authorList>
    </citation>
    <scope>NUCLEOTIDE SEQUENCE [LARGE SCALE GENOMIC DNA]</scope>
    <source>
        <strain evidence="7 8">NFIX32</strain>
    </source>
</reference>